<dbReference type="SUPFAM" id="SSF49384">
    <property type="entry name" value="Carbohydrate-binding domain"/>
    <property type="match status" value="1"/>
</dbReference>
<dbReference type="PROSITE" id="PS51173">
    <property type="entry name" value="CBM2"/>
    <property type="match status" value="1"/>
</dbReference>
<dbReference type="STRING" id="683228.GA0070617_3957"/>
<feature type="region of interest" description="Disordered" evidence="1">
    <location>
        <begin position="58"/>
        <end position="142"/>
    </location>
</feature>
<name>A0A1C6UY56_9ACTN</name>
<feature type="domain" description="CBM2" evidence="3">
    <location>
        <begin position="133"/>
        <end position="245"/>
    </location>
</feature>
<dbReference type="Pfam" id="PF00553">
    <property type="entry name" value="CBM_2"/>
    <property type="match status" value="1"/>
</dbReference>
<feature type="compositionally biased region" description="Pro residues" evidence="1">
    <location>
        <begin position="62"/>
        <end position="86"/>
    </location>
</feature>
<dbReference type="InterPro" id="IPR012291">
    <property type="entry name" value="CBM2_carb-bd_dom_sf"/>
</dbReference>
<dbReference type="AlphaFoldDB" id="A0A1C6UY56"/>
<dbReference type="GO" id="GO:0004553">
    <property type="term" value="F:hydrolase activity, hydrolyzing O-glycosyl compounds"/>
    <property type="evidence" value="ECO:0007669"/>
    <property type="project" value="InterPro"/>
</dbReference>
<dbReference type="InterPro" id="IPR008965">
    <property type="entry name" value="CBM2/CBM3_carb-bd_dom_sf"/>
</dbReference>
<dbReference type="SMART" id="SM00637">
    <property type="entry name" value="CBD_II"/>
    <property type="match status" value="1"/>
</dbReference>
<keyword evidence="2" id="KW-0812">Transmembrane</keyword>
<dbReference type="EMBL" id="FMIA01000002">
    <property type="protein sequence ID" value="SCL58939.1"/>
    <property type="molecule type" value="Genomic_DNA"/>
</dbReference>
<dbReference type="OrthoDB" id="3405323at2"/>
<organism evidence="4 5">
    <name type="scientific">Micromonospora yangpuensis</name>
    <dbReference type="NCBI Taxonomy" id="683228"/>
    <lineage>
        <taxon>Bacteria</taxon>
        <taxon>Bacillati</taxon>
        <taxon>Actinomycetota</taxon>
        <taxon>Actinomycetes</taxon>
        <taxon>Micromonosporales</taxon>
        <taxon>Micromonosporaceae</taxon>
        <taxon>Micromonospora</taxon>
    </lineage>
</organism>
<feature type="compositionally biased region" description="Pro residues" evidence="1">
    <location>
        <begin position="100"/>
        <end position="118"/>
    </location>
</feature>
<evidence type="ECO:0000259" key="3">
    <source>
        <dbReference type="PROSITE" id="PS51173"/>
    </source>
</evidence>
<accession>A0A1C6UY56</accession>
<dbReference type="Proteomes" id="UP000198937">
    <property type="component" value="Unassembled WGS sequence"/>
</dbReference>
<evidence type="ECO:0000256" key="2">
    <source>
        <dbReference type="SAM" id="Phobius"/>
    </source>
</evidence>
<dbReference type="InterPro" id="IPR001919">
    <property type="entry name" value="CBD2"/>
</dbReference>
<dbReference type="GO" id="GO:0005975">
    <property type="term" value="P:carbohydrate metabolic process"/>
    <property type="evidence" value="ECO:0007669"/>
    <property type="project" value="InterPro"/>
</dbReference>
<proteinExistence type="predicted"/>
<dbReference type="GO" id="GO:0030247">
    <property type="term" value="F:polysaccharide binding"/>
    <property type="evidence" value="ECO:0007669"/>
    <property type="project" value="UniProtKB-UniRule"/>
</dbReference>
<keyword evidence="2" id="KW-1133">Transmembrane helix</keyword>
<gene>
    <name evidence="4" type="ORF">GA0070617_3957</name>
</gene>
<keyword evidence="2" id="KW-0472">Membrane</keyword>
<evidence type="ECO:0000313" key="4">
    <source>
        <dbReference type="EMBL" id="SCL58939.1"/>
    </source>
</evidence>
<sequence>MRRRTQHSVRGGAVASSPWIVVSAGVIVMMVLMVVAFCSAQGRGPDADGYFGSADSTVSLPALPPSEGEPPRTPEVVAPTPPPPVVPGLSPRSTDLEVAPEPPTETAVPPPPPSPVPSPAESTQPSRPSARATTPPARRSPVTGTYQLMNSYGDAFIAEVRLANTGSRAEEWRTRLVFPQGRLVTAWVESAEQGRAEMTGSVFSYTGGAELAPGAAVSLRFHLERTGSTTRPVTCTVNGADCVGF</sequence>
<reference evidence="4 5" key="1">
    <citation type="submission" date="2016-06" db="EMBL/GenBank/DDBJ databases">
        <authorList>
            <person name="Kjaerup R.B."/>
            <person name="Dalgaard T.S."/>
            <person name="Juul-Madsen H.R."/>
        </authorList>
    </citation>
    <scope>NUCLEOTIDE SEQUENCE [LARGE SCALE GENOMIC DNA]</scope>
    <source>
        <strain evidence="4 5">DSM 45577</strain>
    </source>
</reference>
<evidence type="ECO:0000256" key="1">
    <source>
        <dbReference type="SAM" id="MobiDB-lite"/>
    </source>
</evidence>
<keyword evidence="5" id="KW-1185">Reference proteome</keyword>
<protein>
    <submittedName>
        <fullName evidence="4">Cellulose binding domain-containing protein</fullName>
    </submittedName>
</protein>
<evidence type="ECO:0000313" key="5">
    <source>
        <dbReference type="Proteomes" id="UP000198937"/>
    </source>
</evidence>
<feature type="transmembrane region" description="Helical" evidence="2">
    <location>
        <begin position="12"/>
        <end position="37"/>
    </location>
</feature>
<dbReference type="Gene3D" id="2.60.40.290">
    <property type="match status" value="1"/>
</dbReference>